<dbReference type="InterPro" id="IPR040676">
    <property type="entry name" value="DUF5641"/>
</dbReference>
<organism evidence="3 4">
    <name type="scientific">Ancylostoma duodenale</name>
    <dbReference type="NCBI Taxonomy" id="51022"/>
    <lineage>
        <taxon>Eukaryota</taxon>
        <taxon>Metazoa</taxon>
        <taxon>Ecdysozoa</taxon>
        <taxon>Nematoda</taxon>
        <taxon>Chromadorea</taxon>
        <taxon>Rhabditida</taxon>
        <taxon>Rhabditina</taxon>
        <taxon>Rhabditomorpha</taxon>
        <taxon>Strongyloidea</taxon>
        <taxon>Ancylostomatidae</taxon>
        <taxon>Ancylostomatinae</taxon>
        <taxon>Ancylostoma</taxon>
    </lineage>
</organism>
<accession>A0A0C2CZ01</accession>
<sequence length="157" mass="18089">MDDTQPRGEWKLGLITELIKDTDGIVRSVKLKTSKSVLERSINMLIPLELDEEDSDNKENTNNEKTSVDASATSKSSDNDTDTTRKEVEVNDPSASIEHQRPLNCNRIRESMHRQRPYLPRKAKHDQHYTAPIATRDLAHAMPRIQWHYWLSIKLNA</sequence>
<proteinExistence type="predicted"/>
<reference evidence="3 4" key="1">
    <citation type="submission" date="2013-12" db="EMBL/GenBank/DDBJ databases">
        <title>Draft genome of the parsitic nematode Ancylostoma duodenale.</title>
        <authorList>
            <person name="Mitreva M."/>
        </authorList>
    </citation>
    <scope>NUCLEOTIDE SEQUENCE [LARGE SCALE GENOMIC DNA]</scope>
    <source>
        <strain evidence="3 4">Zhejiang</strain>
    </source>
</reference>
<gene>
    <name evidence="3" type="ORF">ANCDUO_14787</name>
</gene>
<dbReference type="Proteomes" id="UP000054047">
    <property type="component" value="Unassembled WGS sequence"/>
</dbReference>
<dbReference type="Pfam" id="PF18701">
    <property type="entry name" value="DUF5641"/>
    <property type="match status" value="1"/>
</dbReference>
<name>A0A0C2CZ01_9BILA</name>
<feature type="domain" description="DUF5641" evidence="2">
    <location>
        <begin position="2"/>
        <end position="48"/>
    </location>
</feature>
<dbReference type="AlphaFoldDB" id="A0A0C2CZ01"/>
<feature type="region of interest" description="Disordered" evidence="1">
    <location>
        <begin position="49"/>
        <end position="100"/>
    </location>
</feature>
<evidence type="ECO:0000313" key="4">
    <source>
        <dbReference type="Proteomes" id="UP000054047"/>
    </source>
</evidence>
<keyword evidence="4" id="KW-1185">Reference proteome</keyword>
<evidence type="ECO:0000313" key="3">
    <source>
        <dbReference type="EMBL" id="KIH55062.1"/>
    </source>
</evidence>
<protein>
    <recommendedName>
        <fullName evidence="2">DUF5641 domain-containing protein</fullName>
    </recommendedName>
</protein>
<evidence type="ECO:0000259" key="2">
    <source>
        <dbReference type="Pfam" id="PF18701"/>
    </source>
</evidence>
<dbReference type="OrthoDB" id="5868911at2759"/>
<evidence type="ECO:0000256" key="1">
    <source>
        <dbReference type="SAM" id="MobiDB-lite"/>
    </source>
</evidence>
<dbReference type="EMBL" id="KN737964">
    <property type="protein sequence ID" value="KIH55062.1"/>
    <property type="molecule type" value="Genomic_DNA"/>
</dbReference>